<dbReference type="InterPro" id="IPR002123">
    <property type="entry name" value="Plipid/glycerol_acylTrfase"/>
</dbReference>
<evidence type="ECO:0000256" key="1">
    <source>
        <dbReference type="ARBA" id="ARBA00008655"/>
    </source>
</evidence>
<sequence>MHGWRLDETTHVRSYLKRRQKARITYSGDRLPDKESAIVISNHRSWTDFYLLHSVAIRRGMLSNCKYFVKDSLKWLPFFGWGMWLADFLFVRRNWLRDQRRIQNTFSNIKRLQTPVWITSFVEGTRFSPIKLRECQAFEKERGFTIMCNVLLPRTKGFVTCINAFRFSHVKYVYDFTICYNHRLQDNTTEFNVAPDMVRVHVRELGDEYEFHVNVRRYPIEELPNDDEQLAAWLRQRYVEKDQLLTRMRERWTEGMEVWSEERW</sequence>
<dbReference type="Pfam" id="PF16076">
    <property type="entry name" value="Acyltransf_C"/>
    <property type="match status" value="1"/>
</dbReference>
<gene>
    <name evidence="5" type="ORF">LCOR_02483.1</name>
</gene>
<accession>A0A068RLB6</accession>
<dbReference type="EMBL" id="CBTN010000007">
    <property type="protein sequence ID" value="CDH50789.1"/>
    <property type="molecule type" value="Genomic_DNA"/>
</dbReference>
<comment type="caution">
    <text evidence="5">The sequence shown here is derived from an EMBL/GenBank/DDBJ whole genome shotgun (WGS) entry which is preliminary data.</text>
</comment>
<dbReference type="InterPro" id="IPR032098">
    <property type="entry name" value="Acyltransf_C"/>
</dbReference>
<name>A0A068RLB6_9FUNG</name>
<organism evidence="5 6">
    <name type="scientific">Lichtheimia corymbifera JMRC:FSU:9682</name>
    <dbReference type="NCBI Taxonomy" id="1263082"/>
    <lineage>
        <taxon>Eukaryota</taxon>
        <taxon>Fungi</taxon>
        <taxon>Fungi incertae sedis</taxon>
        <taxon>Mucoromycota</taxon>
        <taxon>Mucoromycotina</taxon>
        <taxon>Mucoromycetes</taxon>
        <taxon>Mucorales</taxon>
        <taxon>Lichtheimiaceae</taxon>
        <taxon>Lichtheimia</taxon>
    </lineage>
</organism>
<protein>
    <submittedName>
        <fullName evidence="5">1-acyl-sn-glycerol-3-phosphate acyltransferase</fullName>
    </submittedName>
</protein>
<comment type="similarity">
    <text evidence="1">Belongs to the 1-acyl-sn-glycerol-3-phosphate acyltransferase family.</text>
</comment>
<keyword evidence="6" id="KW-1185">Reference proteome</keyword>
<dbReference type="Pfam" id="PF01553">
    <property type="entry name" value="Acyltransferase"/>
    <property type="match status" value="1"/>
</dbReference>
<dbReference type="GO" id="GO:0012505">
    <property type="term" value="C:endomembrane system"/>
    <property type="evidence" value="ECO:0007669"/>
    <property type="project" value="TreeGrafter"/>
</dbReference>
<evidence type="ECO:0000256" key="2">
    <source>
        <dbReference type="ARBA" id="ARBA00022679"/>
    </source>
</evidence>
<evidence type="ECO:0000313" key="6">
    <source>
        <dbReference type="Proteomes" id="UP000027586"/>
    </source>
</evidence>
<evidence type="ECO:0000259" key="4">
    <source>
        <dbReference type="SMART" id="SM00563"/>
    </source>
</evidence>
<dbReference type="PANTHER" id="PTHR10983:SF24">
    <property type="entry name" value="1-ACYLGLYCEROL-3-PHOSPHATE O-ACYLTRANSFERASE 3, ISOFORM E-RELATED"/>
    <property type="match status" value="1"/>
</dbReference>
<dbReference type="OrthoDB" id="189226at2759"/>
<dbReference type="Proteomes" id="UP000027586">
    <property type="component" value="Unassembled WGS sequence"/>
</dbReference>
<dbReference type="GO" id="GO:0003841">
    <property type="term" value="F:1-acylglycerol-3-phosphate O-acyltransferase activity"/>
    <property type="evidence" value="ECO:0007669"/>
    <property type="project" value="TreeGrafter"/>
</dbReference>
<dbReference type="SMART" id="SM00563">
    <property type="entry name" value="PlsC"/>
    <property type="match status" value="1"/>
</dbReference>
<dbReference type="SUPFAM" id="SSF69593">
    <property type="entry name" value="Glycerol-3-phosphate (1)-acyltransferase"/>
    <property type="match status" value="1"/>
</dbReference>
<keyword evidence="2" id="KW-0808">Transferase</keyword>
<proteinExistence type="inferred from homology"/>
<dbReference type="VEuPathDB" id="FungiDB:LCOR_02483.1"/>
<dbReference type="CDD" id="cd07990">
    <property type="entry name" value="LPLAT_LCLAT1-like"/>
    <property type="match status" value="1"/>
</dbReference>
<evidence type="ECO:0000256" key="3">
    <source>
        <dbReference type="ARBA" id="ARBA00023315"/>
    </source>
</evidence>
<keyword evidence="3 5" id="KW-0012">Acyltransferase</keyword>
<reference evidence="5" key="1">
    <citation type="submission" date="2013-08" db="EMBL/GenBank/DDBJ databases">
        <title>Gene expansion shapes genome architecture in the human pathogen Lichtheimia corymbifera: an evolutionary genomics analysis in the ancient terrestrial Mucorales (Mucoromycotina).</title>
        <authorList>
            <person name="Schwartze V.U."/>
            <person name="Winter S."/>
            <person name="Shelest E."/>
            <person name="Marcet-Houben M."/>
            <person name="Horn F."/>
            <person name="Wehner S."/>
            <person name="Hoffmann K."/>
            <person name="Riege K."/>
            <person name="Sammeth M."/>
            <person name="Nowrousian M."/>
            <person name="Valiante V."/>
            <person name="Linde J."/>
            <person name="Jacobsen I.D."/>
            <person name="Marz M."/>
            <person name="Brakhage A.A."/>
            <person name="Gabaldon T."/>
            <person name="Bocker S."/>
            <person name="Voigt K."/>
        </authorList>
    </citation>
    <scope>NUCLEOTIDE SEQUENCE [LARGE SCALE GENOMIC DNA]</scope>
    <source>
        <strain evidence="5">FSU 9682</strain>
    </source>
</reference>
<dbReference type="AlphaFoldDB" id="A0A068RLB6"/>
<dbReference type="STRING" id="1263082.A0A068RLB6"/>
<dbReference type="PANTHER" id="PTHR10983">
    <property type="entry name" value="1-ACYLGLYCEROL-3-PHOSPHATE ACYLTRANSFERASE-RELATED"/>
    <property type="match status" value="1"/>
</dbReference>
<evidence type="ECO:0000313" key="5">
    <source>
        <dbReference type="EMBL" id="CDH50789.1"/>
    </source>
</evidence>
<feature type="domain" description="Phospholipid/glycerol acyltransferase" evidence="4">
    <location>
        <begin position="37"/>
        <end position="159"/>
    </location>
</feature>